<evidence type="ECO:0000313" key="2">
    <source>
        <dbReference type="Proteomes" id="UP001605036"/>
    </source>
</evidence>
<organism evidence="1 2">
    <name type="scientific">Riccia fluitans</name>
    <dbReference type="NCBI Taxonomy" id="41844"/>
    <lineage>
        <taxon>Eukaryota</taxon>
        <taxon>Viridiplantae</taxon>
        <taxon>Streptophyta</taxon>
        <taxon>Embryophyta</taxon>
        <taxon>Marchantiophyta</taxon>
        <taxon>Marchantiopsida</taxon>
        <taxon>Marchantiidae</taxon>
        <taxon>Marchantiales</taxon>
        <taxon>Ricciaceae</taxon>
        <taxon>Riccia</taxon>
    </lineage>
</organism>
<gene>
    <name evidence="1" type="ORF">R1flu_028239</name>
</gene>
<accession>A0ABD1XL51</accession>
<dbReference type="EMBL" id="JBHFFA010000008">
    <property type="protein sequence ID" value="KAL2609666.1"/>
    <property type="molecule type" value="Genomic_DNA"/>
</dbReference>
<evidence type="ECO:0000313" key="1">
    <source>
        <dbReference type="EMBL" id="KAL2609666.1"/>
    </source>
</evidence>
<name>A0ABD1XL51_9MARC</name>
<sequence>MFLLLPSFDRQNEVLTVRCVIEARLAPLTASKPLQISTAQNLPFPTPLSNPLVDPVVSISSDNEKLRELHLLGRPVSGISGIDTLIPACAPIHRDYQEKLLVLFLHLDINQGLSVEGVYTTREAEFFLGSAEEFREWRPR</sequence>
<proteinExistence type="predicted"/>
<protein>
    <submittedName>
        <fullName evidence="1">Uncharacterized protein</fullName>
    </submittedName>
</protein>
<dbReference type="Proteomes" id="UP001605036">
    <property type="component" value="Unassembled WGS sequence"/>
</dbReference>
<dbReference type="AlphaFoldDB" id="A0ABD1XL51"/>
<comment type="caution">
    <text evidence="1">The sequence shown here is derived from an EMBL/GenBank/DDBJ whole genome shotgun (WGS) entry which is preliminary data.</text>
</comment>
<reference evidence="1 2" key="1">
    <citation type="submission" date="2024-09" db="EMBL/GenBank/DDBJ databases">
        <title>Chromosome-scale assembly of Riccia fluitans.</title>
        <authorList>
            <person name="Paukszto L."/>
            <person name="Sawicki J."/>
            <person name="Karawczyk K."/>
            <person name="Piernik-Szablinska J."/>
            <person name="Szczecinska M."/>
            <person name="Mazdziarz M."/>
        </authorList>
    </citation>
    <scope>NUCLEOTIDE SEQUENCE [LARGE SCALE GENOMIC DNA]</scope>
    <source>
        <strain evidence="1">Rf_01</strain>
        <tissue evidence="1">Aerial parts of the thallus</tissue>
    </source>
</reference>
<keyword evidence="2" id="KW-1185">Reference proteome</keyword>